<evidence type="ECO:0000256" key="1">
    <source>
        <dbReference type="SAM" id="MobiDB-lite"/>
    </source>
</evidence>
<accession>A0A8K0NGX9</accession>
<dbReference type="Proteomes" id="UP000811619">
    <property type="component" value="Unassembled WGS sequence"/>
</dbReference>
<keyword evidence="3" id="KW-1185">Reference proteome</keyword>
<sequence length="170" mass="18992">MAWSREGEEGKESKARWFEIHKMVKMAEVVVDVDRRHRGIGHDRDRPVIRLASRSRSRSRLHFHARFTLFIVLPSLRGEVPGPARVIAASLYRSLLNHANTAQHRPAPPSTAQHRPAQLSSAPLSTARTSVVRPLRPAHQFRFTSPDQSSSVQLSPARRAAEDGDGASDN</sequence>
<feature type="compositionally biased region" description="Polar residues" evidence="1">
    <location>
        <begin position="110"/>
        <end position="129"/>
    </location>
</feature>
<organism evidence="2 3">
    <name type="scientific">Claviceps africana</name>
    <dbReference type="NCBI Taxonomy" id="83212"/>
    <lineage>
        <taxon>Eukaryota</taxon>
        <taxon>Fungi</taxon>
        <taxon>Dikarya</taxon>
        <taxon>Ascomycota</taxon>
        <taxon>Pezizomycotina</taxon>
        <taxon>Sordariomycetes</taxon>
        <taxon>Hypocreomycetidae</taxon>
        <taxon>Hypocreales</taxon>
        <taxon>Clavicipitaceae</taxon>
        <taxon>Claviceps</taxon>
    </lineage>
</organism>
<reference evidence="2" key="1">
    <citation type="journal article" date="2020" name="bioRxiv">
        <title>Whole genome comparisons of ergot fungi reveals the divergence and evolution of species within the genus Claviceps are the result of varying mechanisms driving genome evolution and host range expansion.</title>
        <authorList>
            <person name="Wyka S.A."/>
            <person name="Mondo S.J."/>
            <person name="Liu M."/>
            <person name="Dettman J."/>
            <person name="Nalam V."/>
            <person name="Broders K.D."/>
        </authorList>
    </citation>
    <scope>NUCLEOTIDE SEQUENCE</scope>
    <source>
        <strain evidence="2">CCC 489</strain>
    </source>
</reference>
<feature type="compositionally biased region" description="Polar residues" evidence="1">
    <location>
        <begin position="142"/>
        <end position="154"/>
    </location>
</feature>
<gene>
    <name evidence="2" type="ORF">E4U42_003297</name>
</gene>
<dbReference type="AlphaFoldDB" id="A0A8K0NGX9"/>
<name>A0A8K0NGX9_9HYPO</name>
<comment type="caution">
    <text evidence="2">The sequence shown here is derived from an EMBL/GenBank/DDBJ whole genome shotgun (WGS) entry which is preliminary data.</text>
</comment>
<protein>
    <submittedName>
        <fullName evidence="2">Uncharacterized protein</fullName>
    </submittedName>
</protein>
<evidence type="ECO:0000313" key="3">
    <source>
        <dbReference type="Proteomes" id="UP000811619"/>
    </source>
</evidence>
<evidence type="ECO:0000313" key="2">
    <source>
        <dbReference type="EMBL" id="KAG5926451.1"/>
    </source>
</evidence>
<feature type="region of interest" description="Disordered" evidence="1">
    <location>
        <begin position="101"/>
        <end position="170"/>
    </location>
</feature>
<proteinExistence type="predicted"/>
<dbReference type="EMBL" id="SRPY01000268">
    <property type="protein sequence ID" value="KAG5926451.1"/>
    <property type="molecule type" value="Genomic_DNA"/>
</dbReference>